<gene>
    <name evidence="2" type="ORF">AB0T83_06025</name>
</gene>
<keyword evidence="1" id="KW-0472">Membrane</keyword>
<comment type="caution">
    <text evidence="2">The sequence shown here is derived from an EMBL/GenBank/DDBJ whole genome shotgun (WGS) entry which is preliminary data.</text>
</comment>
<feature type="transmembrane region" description="Helical" evidence="1">
    <location>
        <begin position="37"/>
        <end position="58"/>
    </location>
</feature>
<dbReference type="Proteomes" id="UP001553161">
    <property type="component" value="Unassembled WGS sequence"/>
</dbReference>
<proteinExistence type="predicted"/>
<keyword evidence="1" id="KW-0812">Transmembrane</keyword>
<sequence length="65" mass="7030">MFQDLTLSPLLAVGLVVVMALSGQAFRSNWKLQADGWVLRAWLFAVPALLAFSALAFLPMRGVGP</sequence>
<evidence type="ECO:0000313" key="3">
    <source>
        <dbReference type="Proteomes" id="UP001553161"/>
    </source>
</evidence>
<evidence type="ECO:0000313" key="2">
    <source>
        <dbReference type="EMBL" id="MEV8466341.1"/>
    </source>
</evidence>
<accession>A0ABV3L4B7</accession>
<keyword evidence="3" id="KW-1185">Reference proteome</keyword>
<name>A0ABV3L4B7_9RHOB</name>
<dbReference type="RefSeq" id="WP_366192142.1">
    <property type="nucleotide sequence ID" value="NZ_JBFBVU010000005.1"/>
</dbReference>
<reference evidence="2 3" key="1">
    <citation type="submission" date="2024-07" db="EMBL/GenBank/DDBJ databases">
        <authorList>
            <person name="Kang M."/>
        </authorList>
    </citation>
    <scope>NUCLEOTIDE SEQUENCE [LARGE SCALE GENOMIC DNA]</scope>
    <source>
        <strain evidence="2 3">DFM31</strain>
    </source>
</reference>
<protein>
    <submittedName>
        <fullName evidence="2">Uncharacterized protein</fullName>
    </submittedName>
</protein>
<organism evidence="2 3">
    <name type="scientific">Meridianimarinicoccus marinus</name>
    <dbReference type="NCBI Taxonomy" id="3231483"/>
    <lineage>
        <taxon>Bacteria</taxon>
        <taxon>Pseudomonadati</taxon>
        <taxon>Pseudomonadota</taxon>
        <taxon>Alphaproteobacteria</taxon>
        <taxon>Rhodobacterales</taxon>
        <taxon>Paracoccaceae</taxon>
        <taxon>Meridianimarinicoccus</taxon>
    </lineage>
</organism>
<dbReference type="EMBL" id="JBFBVU010000005">
    <property type="protein sequence ID" value="MEV8466341.1"/>
    <property type="molecule type" value="Genomic_DNA"/>
</dbReference>
<keyword evidence="1" id="KW-1133">Transmembrane helix</keyword>
<evidence type="ECO:0000256" key="1">
    <source>
        <dbReference type="SAM" id="Phobius"/>
    </source>
</evidence>